<dbReference type="EMBL" id="CP045096">
    <property type="protein sequence ID" value="QFQ99255.1"/>
    <property type="molecule type" value="Genomic_DNA"/>
</dbReference>
<dbReference type="InterPro" id="IPR025375">
    <property type="entry name" value="DUF4365"/>
</dbReference>
<evidence type="ECO:0000313" key="3">
    <source>
        <dbReference type="EMBL" id="QFQ99255.1"/>
    </source>
</evidence>
<feature type="transmembrane region" description="Helical" evidence="1">
    <location>
        <begin position="267"/>
        <end position="283"/>
    </location>
</feature>
<sequence>MSTVRSSRRIERAGVNALRALLEEHDHIVQEIDGGNDHGEDMIVNFTRGGKRTGYWIAIQVKSGKKYKRANGYAIPVEDHFEDWRQSRIPIVGVVYDMKKKELFWVNLTEQLRSVDESPGWVQVANVSRLNVETVHEFCAEVSAYAGDARMRIRAGSQEEALAEAVRARNGLDPETAPNPLFESIADFTLKHEERLHVILRDVRRSIPVQILVLIMLWEWPRQIRFVEGSMDINPVPWVMSLYSFMLLMALTIFFEFRAGRVPRETGSWLSLIASNFLWLPIMDPDGDRGWWGTTWIVAGIIIPSLGVKFLIVSFIGFARDRKKKQLQSGI</sequence>
<organism evidence="3 4">
    <name type="scientific">Streptomyces phaeolivaceus</name>
    <dbReference type="NCBI Taxonomy" id="2653200"/>
    <lineage>
        <taxon>Bacteria</taxon>
        <taxon>Bacillati</taxon>
        <taxon>Actinomycetota</taxon>
        <taxon>Actinomycetes</taxon>
        <taxon>Kitasatosporales</taxon>
        <taxon>Streptomycetaceae</taxon>
        <taxon>Streptomyces</taxon>
    </lineage>
</organism>
<accession>A0A5P8K7R1</accession>
<feature type="transmembrane region" description="Helical" evidence="1">
    <location>
        <begin position="236"/>
        <end position="255"/>
    </location>
</feature>
<keyword evidence="1" id="KW-0812">Transmembrane</keyword>
<dbReference type="AlphaFoldDB" id="A0A5P8K7R1"/>
<reference evidence="3 4" key="1">
    <citation type="submission" date="2019-10" db="EMBL/GenBank/DDBJ databases">
        <title>Streptomyces sp. strain GY16 isolated from leaves of Broussonetia papyrifera.</title>
        <authorList>
            <person name="Mo P."/>
        </authorList>
    </citation>
    <scope>NUCLEOTIDE SEQUENCE [LARGE SCALE GENOMIC DNA]</scope>
    <source>
        <strain evidence="3 4">GY16</strain>
    </source>
</reference>
<keyword evidence="4" id="KW-1185">Reference proteome</keyword>
<keyword evidence="1" id="KW-1133">Transmembrane helix</keyword>
<dbReference type="KEGG" id="sphv:F9278_27420"/>
<proteinExistence type="predicted"/>
<feature type="transmembrane region" description="Helical" evidence="1">
    <location>
        <begin position="295"/>
        <end position="319"/>
    </location>
</feature>
<dbReference type="RefSeq" id="WP_152170680.1">
    <property type="nucleotide sequence ID" value="NZ_CP045096.1"/>
</dbReference>
<keyword evidence="1" id="KW-0472">Membrane</keyword>
<protein>
    <submittedName>
        <fullName evidence="3">DUF4365 domain-containing protein</fullName>
    </submittedName>
</protein>
<evidence type="ECO:0000259" key="2">
    <source>
        <dbReference type="Pfam" id="PF14280"/>
    </source>
</evidence>
<evidence type="ECO:0000256" key="1">
    <source>
        <dbReference type="SAM" id="Phobius"/>
    </source>
</evidence>
<dbReference type="Pfam" id="PF14280">
    <property type="entry name" value="DUF4365"/>
    <property type="match status" value="1"/>
</dbReference>
<feature type="domain" description="DUF4365" evidence="2">
    <location>
        <begin position="11"/>
        <end position="139"/>
    </location>
</feature>
<dbReference type="Proteomes" id="UP000327294">
    <property type="component" value="Chromosome"/>
</dbReference>
<evidence type="ECO:0000313" key="4">
    <source>
        <dbReference type="Proteomes" id="UP000327294"/>
    </source>
</evidence>
<gene>
    <name evidence="3" type="ORF">F9278_27420</name>
</gene>
<name>A0A5P8K7R1_9ACTN</name>